<accession>A0A9D1NSC6</accession>
<gene>
    <name evidence="1" type="ORF">IAD28_05945</name>
</gene>
<dbReference type="EMBL" id="DVOL01000086">
    <property type="protein sequence ID" value="HIV11214.1"/>
    <property type="molecule type" value="Genomic_DNA"/>
</dbReference>
<evidence type="ECO:0000313" key="2">
    <source>
        <dbReference type="Proteomes" id="UP000823960"/>
    </source>
</evidence>
<reference evidence="1" key="1">
    <citation type="submission" date="2020-10" db="EMBL/GenBank/DDBJ databases">
        <authorList>
            <person name="Gilroy R."/>
        </authorList>
    </citation>
    <scope>NUCLEOTIDE SEQUENCE</scope>
    <source>
        <strain evidence="1">1370</strain>
    </source>
</reference>
<protein>
    <submittedName>
        <fullName evidence="1">Uncharacterized protein</fullName>
    </submittedName>
</protein>
<dbReference type="AlphaFoldDB" id="A0A9D1NSC6"/>
<reference evidence="1" key="2">
    <citation type="journal article" date="2021" name="PeerJ">
        <title>Extensive microbial diversity within the chicken gut microbiome revealed by metagenomics and culture.</title>
        <authorList>
            <person name="Gilroy R."/>
            <person name="Ravi A."/>
            <person name="Getino M."/>
            <person name="Pursley I."/>
            <person name="Horton D.L."/>
            <person name="Alikhan N.F."/>
            <person name="Baker D."/>
            <person name="Gharbi K."/>
            <person name="Hall N."/>
            <person name="Watson M."/>
            <person name="Adriaenssens E.M."/>
            <person name="Foster-Nyarko E."/>
            <person name="Jarju S."/>
            <person name="Secka A."/>
            <person name="Antonio M."/>
            <person name="Oren A."/>
            <person name="Chaudhuri R.R."/>
            <person name="La Ragione R."/>
            <person name="Hildebrand F."/>
            <person name="Pallen M.J."/>
        </authorList>
    </citation>
    <scope>NUCLEOTIDE SEQUENCE</scope>
    <source>
        <strain evidence="1">1370</strain>
    </source>
</reference>
<evidence type="ECO:0000313" key="1">
    <source>
        <dbReference type="EMBL" id="HIV11214.1"/>
    </source>
</evidence>
<proteinExistence type="predicted"/>
<comment type="caution">
    <text evidence="1">The sequence shown here is derived from an EMBL/GenBank/DDBJ whole genome shotgun (WGS) entry which is preliminary data.</text>
</comment>
<dbReference type="Proteomes" id="UP000823960">
    <property type="component" value="Unassembled WGS sequence"/>
</dbReference>
<organism evidence="1 2">
    <name type="scientific">Candidatus Faeciplasma avium</name>
    <dbReference type="NCBI Taxonomy" id="2840798"/>
    <lineage>
        <taxon>Bacteria</taxon>
        <taxon>Bacillati</taxon>
        <taxon>Bacillota</taxon>
        <taxon>Clostridia</taxon>
        <taxon>Eubacteriales</taxon>
        <taxon>Oscillospiraceae</taxon>
        <taxon>Oscillospiraceae incertae sedis</taxon>
        <taxon>Candidatus Faeciplasma</taxon>
    </lineage>
</organism>
<sequence length="78" mass="8376">MELNQNQIDYLLRAASQKLGVSETKLRSELSAGTFDRLLGTLPGSEAKKLTAALSNPVTAQAVLSSPQAKELMKKLFG</sequence>
<name>A0A9D1NSC6_9FIRM</name>